<dbReference type="Proteomes" id="UP001198200">
    <property type="component" value="Unassembled WGS sequence"/>
</dbReference>
<dbReference type="RefSeq" id="WP_308731378.1">
    <property type="nucleotide sequence ID" value="NZ_JAJEQN010000008.1"/>
</dbReference>
<dbReference type="PANTHER" id="PTHR30217">
    <property type="entry name" value="PEPTIDASE U32 FAMILY"/>
    <property type="match status" value="1"/>
</dbReference>
<dbReference type="InterPro" id="IPR020988">
    <property type="entry name" value="Pept_U32_collagenase"/>
</dbReference>
<protein>
    <submittedName>
        <fullName evidence="2">U32 family peptidase</fullName>
    </submittedName>
</protein>
<keyword evidence="3" id="KW-1185">Reference proteome</keyword>
<feature type="domain" description="Peptidase U32 collagenase" evidence="1">
    <location>
        <begin position="333"/>
        <end position="440"/>
    </location>
</feature>
<evidence type="ECO:0000259" key="1">
    <source>
        <dbReference type="Pfam" id="PF12392"/>
    </source>
</evidence>
<comment type="caution">
    <text evidence="2">The sequence shown here is derived from an EMBL/GenBank/DDBJ whole genome shotgun (WGS) entry which is preliminary data.</text>
</comment>
<accession>A0AAE3E325</accession>
<dbReference type="InterPro" id="IPR001539">
    <property type="entry name" value="Peptidase_U32"/>
</dbReference>
<dbReference type="InterPro" id="IPR051454">
    <property type="entry name" value="RNA/ubiquinone_mod_enzymes"/>
</dbReference>
<dbReference type="Pfam" id="PF12392">
    <property type="entry name" value="DUF3656"/>
    <property type="match status" value="1"/>
</dbReference>
<evidence type="ECO:0000313" key="2">
    <source>
        <dbReference type="EMBL" id="MCC2220970.1"/>
    </source>
</evidence>
<organism evidence="2 3">
    <name type="scientific">Anthropogastromicrobium aceti</name>
    <dbReference type="NCBI Taxonomy" id="2981768"/>
    <lineage>
        <taxon>Bacteria</taxon>
        <taxon>Bacillati</taxon>
        <taxon>Bacillota</taxon>
        <taxon>Clostridia</taxon>
        <taxon>Lachnospirales</taxon>
        <taxon>Lachnospiraceae</taxon>
        <taxon>Anthropogastromicrobium</taxon>
    </lineage>
</organism>
<dbReference type="Pfam" id="PF01136">
    <property type="entry name" value="Peptidase_U32"/>
    <property type="match status" value="1"/>
</dbReference>
<dbReference type="PANTHER" id="PTHR30217:SF10">
    <property type="entry name" value="23S RRNA 5-HYDROXYCYTIDINE C2501 SYNTHASE"/>
    <property type="match status" value="1"/>
</dbReference>
<name>A0AAE3E325_9FIRM</name>
<dbReference type="AlphaFoldDB" id="A0AAE3E325"/>
<proteinExistence type="predicted"/>
<gene>
    <name evidence="2" type="ORF">LKD48_04820</name>
</gene>
<reference evidence="2 3" key="1">
    <citation type="submission" date="2021-10" db="EMBL/GenBank/DDBJ databases">
        <title>Anaerobic single-cell dispensing facilitates the cultivation of human gut bacteria.</title>
        <authorList>
            <person name="Afrizal A."/>
        </authorList>
    </citation>
    <scope>NUCLEOTIDE SEQUENCE [LARGE SCALE GENOMIC DNA]</scope>
    <source>
        <strain evidence="2 3">CLA-AA-H224</strain>
    </source>
</reference>
<dbReference type="EMBL" id="JAJEQN010000008">
    <property type="protein sequence ID" value="MCC2220970.1"/>
    <property type="molecule type" value="Genomic_DNA"/>
</dbReference>
<sequence length="739" mass="83049">MKQIAELLAPAGSVETMYAAFAAGADAVYIGGSRFGARAYADNAESESLLDAIDYAHLHGKKLYLTVNTLLKEQEMDELYEYLLPFYRQGLDAVIVQDFGVFRSVREWFPDLAIHASTQMIMSGELSAEKLKELGATRIVTPRELSLNEIRSIHKSCDLEIESFVHGALCYCYSGQCLFSSIAGGRSGNRGRCAQPCRMAYSVEQNGKVILPQQKGYILSPKDLCTIEILPKLIEAGVYSLKIEGRMKKPEYTAGVVSIYRKYLDRYLANPKAPYRVSEADKKHLLGLFNRKGFTDGYYTRHNGTSMITYTAPDFRAGEDVFLEKIRTDYIGTKLKENIKGTVKIYQGKPAILSVTAAAACEDGNVSVLQKKEITVSAGMVQEAKSRPLTKEAIQKQMEKLGDTDFSWESLMIETDEASFCPVGVLNELRRAGVQSIKDELLKVWHRESVISGETFKEKAQKTVTDVQGLALIWHASAETKEQFEVLLSQDWISQVTIDSHICEPDQYEKFVQKAHQAGKMCFLYLPKVFRQENEPWYLEHKEIISAAGFDGILASTPEAWLFAQKYLLPGKVSADHSLYSWNTQAAKELSSWGNQYRTLSVELNRKELEASADLTSELIVYGRLPMMVSAQCICKNTIGCKKQPVELTLVDRMRNRFPVKNNCRECYNVIYNSLPLSLADQWSSVRTLSLRSVRLSFTTETQTQMAEVLAVYKELAKTGKTSAKLENTTRGHYKRGAE</sequence>
<evidence type="ECO:0000313" key="3">
    <source>
        <dbReference type="Proteomes" id="UP001198200"/>
    </source>
</evidence>